<name>A0A6G1X5D9_9BACI</name>
<dbReference type="PROSITE" id="PS51257">
    <property type="entry name" value="PROKAR_LIPOPROTEIN"/>
    <property type="match status" value="1"/>
</dbReference>
<sequence>MKIIYLCSLFCLILLSGCISNQSVDTTDWKHTKYETVNNLDGVTMIVKEGAVSSTGLTVIFENNSDKQCVYGEEFWLEKKIKGNWYQVPIALDGNYGFNSIGYNLDPSDVKEWTVDWDWLYGSLDPGEYRIVKDILDFRKAGDYDKYYLTADFTIN</sequence>
<evidence type="ECO:0000259" key="2">
    <source>
        <dbReference type="Pfam" id="PF20251"/>
    </source>
</evidence>
<dbReference type="Proteomes" id="UP000480185">
    <property type="component" value="Unassembled WGS sequence"/>
</dbReference>
<comment type="caution">
    <text evidence="3">The sequence shown here is derived from an EMBL/GenBank/DDBJ whole genome shotgun (WGS) entry which is preliminary data.</text>
</comment>
<dbReference type="InterPro" id="IPR046878">
    <property type="entry name" value="Big_14"/>
</dbReference>
<keyword evidence="1" id="KW-0732">Signal</keyword>
<dbReference type="EMBL" id="WJNH01000003">
    <property type="protein sequence ID" value="MRG86038.1"/>
    <property type="molecule type" value="Genomic_DNA"/>
</dbReference>
<feature type="signal peptide" evidence="1">
    <location>
        <begin position="1"/>
        <end position="21"/>
    </location>
</feature>
<reference evidence="3 4" key="1">
    <citation type="submission" date="2019-11" db="EMBL/GenBank/DDBJ databases">
        <authorList>
            <person name="Li J."/>
        </authorList>
    </citation>
    <scope>NUCLEOTIDE SEQUENCE [LARGE SCALE GENOMIC DNA]</scope>
    <source>
        <strain evidence="3 4">J4</strain>
    </source>
</reference>
<organism evidence="3 4">
    <name type="scientific">Salinibacillus xinjiangensis</name>
    <dbReference type="NCBI Taxonomy" id="1229268"/>
    <lineage>
        <taxon>Bacteria</taxon>
        <taxon>Bacillati</taxon>
        <taxon>Bacillota</taxon>
        <taxon>Bacilli</taxon>
        <taxon>Bacillales</taxon>
        <taxon>Bacillaceae</taxon>
        <taxon>Salinibacillus</taxon>
    </lineage>
</organism>
<evidence type="ECO:0000256" key="1">
    <source>
        <dbReference type="SAM" id="SignalP"/>
    </source>
</evidence>
<accession>A0A6G1X5D9</accession>
<dbReference type="AlphaFoldDB" id="A0A6G1X5D9"/>
<gene>
    <name evidence="3" type="ORF">GH754_06815</name>
</gene>
<evidence type="ECO:0000313" key="4">
    <source>
        <dbReference type="Proteomes" id="UP000480185"/>
    </source>
</evidence>
<keyword evidence="4" id="KW-1185">Reference proteome</keyword>
<evidence type="ECO:0000313" key="3">
    <source>
        <dbReference type="EMBL" id="MRG86038.1"/>
    </source>
</evidence>
<feature type="domain" description="Bacterial Ig-like" evidence="2">
    <location>
        <begin position="41"/>
        <end position="153"/>
    </location>
</feature>
<dbReference type="Pfam" id="PF20251">
    <property type="entry name" value="Big_14"/>
    <property type="match status" value="1"/>
</dbReference>
<protein>
    <recommendedName>
        <fullName evidence="2">Bacterial Ig-like domain-containing protein</fullName>
    </recommendedName>
</protein>
<proteinExistence type="predicted"/>
<feature type="chain" id="PRO_5039539843" description="Bacterial Ig-like domain-containing protein" evidence="1">
    <location>
        <begin position="22"/>
        <end position="156"/>
    </location>
</feature>